<dbReference type="KEGG" id="ahel:Q31a_07180"/>
<dbReference type="Proteomes" id="UP000318017">
    <property type="component" value="Chromosome"/>
</dbReference>
<evidence type="ECO:0000313" key="1">
    <source>
        <dbReference type="EMBL" id="QDV22433.1"/>
    </source>
</evidence>
<dbReference type="OrthoDB" id="291485at2"/>
<accession>A0A518G1G6</accession>
<sequence length="96" mass="10434">MKRVLLGLTLVTSMMCSVGCHNLRNKNCNSCNGATGCRPCNMGWQRGGSDYQRYLSSNQGHHAPPTAAAGGQVAYPYYTNRGPRDFLVDNPPTIGR</sequence>
<keyword evidence="2" id="KW-1185">Reference proteome</keyword>
<name>A0A518G1G6_9BACT</name>
<organism evidence="1 2">
    <name type="scientific">Aureliella helgolandensis</name>
    <dbReference type="NCBI Taxonomy" id="2527968"/>
    <lineage>
        <taxon>Bacteria</taxon>
        <taxon>Pseudomonadati</taxon>
        <taxon>Planctomycetota</taxon>
        <taxon>Planctomycetia</taxon>
        <taxon>Pirellulales</taxon>
        <taxon>Pirellulaceae</taxon>
        <taxon>Aureliella</taxon>
    </lineage>
</organism>
<gene>
    <name evidence="1" type="ORF">Q31a_07180</name>
</gene>
<evidence type="ECO:0000313" key="2">
    <source>
        <dbReference type="Proteomes" id="UP000318017"/>
    </source>
</evidence>
<dbReference type="RefSeq" id="WP_145073970.1">
    <property type="nucleotide sequence ID" value="NZ_CP036298.1"/>
</dbReference>
<reference evidence="1 2" key="1">
    <citation type="submission" date="2019-02" db="EMBL/GenBank/DDBJ databases">
        <title>Deep-cultivation of Planctomycetes and their phenomic and genomic characterization uncovers novel biology.</title>
        <authorList>
            <person name="Wiegand S."/>
            <person name="Jogler M."/>
            <person name="Boedeker C."/>
            <person name="Pinto D."/>
            <person name="Vollmers J."/>
            <person name="Rivas-Marin E."/>
            <person name="Kohn T."/>
            <person name="Peeters S.H."/>
            <person name="Heuer A."/>
            <person name="Rast P."/>
            <person name="Oberbeckmann S."/>
            <person name="Bunk B."/>
            <person name="Jeske O."/>
            <person name="Meyerdierks A."/>
            <person name="Storesund J.E."/>
            <person name="Kallscheuer N."/>
            <person name="Luecker S."/>
            <person name="Lage O.M."/>
            <person name="Pohl T."/>
            <person name="Merkel B.J."/>
            <person name="Hornburger P."/>
            <person name="Mueller R.-W."/>
            <person name="Bruemmer F."/>
            <person name="Labrenz M."/>
            <person name="Spormann A.M."/>
            <person name="Op den Camp H."/>
            <person name="Overmann J."/>
            <person name="Amann R."/>
            <person name="Jetten M.S.M."/>
            <person name="Mascher T."/>
            <person name="Medema M.H."/>
            <person name="Devos D.P."/>
            <person name="Kaster A.-K."/>
            <person name="Ovreas L."/>
            <person name="Rohde M."/>
            <person name="Galperin M.Y."/>
            <person name="Jogler C."/>
        </authorList>
    </citation>
    <scope>NUCLEOTIDE SEQUENCE [LARGE SCALE GENOMIC DNA]</scope>
    <source>
        <strain evidence="1 2">Q31a</strain>
    </source>
</reference>
<dbReference type="EMBL" id="CP036298">
    <property type="protein sequence ID" value="QDV22433.1"/>
    <property type="molecule type" value="Genomic_DNA"/>
</dbReference>
<dbReference type="AlphaFoldDB" id="A0A518G1G6"/>
<protein>
    <submittedName>
        <fullName evidence="1">Uncharacterized protein</fullName>
    </submittedName>
</protein>
<proteinExistence type="predicted"/>